<reference evidence="1 2" key="1">
    <citation type="submission" date="2022-08" db="EMBL/GenBank/DDBJ databases">
        <title>Bacterial and archaeal communities from various locations to study Microbial Dark Matter (Phase II).</title>
        <authorList>
            <person name="Stepanauskas R."/>
        </authorList>
    </citation>
    <scope>NUCLEOTIDE SEQUENCE [LARGE SCALE GENOMIC DNA]</scope>
    <source>
        <strain evidence="1 2">PD1</strain>
    </source>
</reference>
<keyword evidence="2" id="KW-1185">Reference proteome</keyword>
<sequence length="280" mass="31908">MTVEEILREIEKQLGKLDEKAKEAVKLALKLVQGETEKATEPVWQGENPPFEQMASLDIEERSRIMNELEERNREWLLRKCEELGAMWLLVVDGQVYAHGKNLADNPPTDEEKLELARRTGKLPLMFLHPALFWIEETSWHPTVYAGDAYPTVRCRFRNASVSWEAVADFDTGSAATFADFDELERRGIVQLLPSDFIHYRSHLGRTFRCVDKVMEVGLIADDGTERSAPHSVLCVFDWHLSPFVAVNPNRVALVGRDICLRLQPKIALDFANLTTSLAF</sequence>
<gene>
    <name evidence="1" type="ORF">M2350_001749</name>
</gene>
<comment type="caution">
    <text evidence="1">The sequence shown here is derived from an EMBL/GenBank/DDBJ whole genome shotgun (WGS) entry which is preliminary data.</text>
</comment>
<dbReference type="Proteomes" id="UP001204798">
    <property type="component" value="Unassembled WGS sequence"/>
</dbReference>
<name>A0ABT2EN04_9BACT</name>
<evidence type="ECO:0000313" key="1">
    <source>
        <dbReference type="EMBL" id="MCS3919336.1"/>
    </source>
</evidence>
<accession>A0ABT2EN04</accession>
<organism evidence="1 2">
    <name type="scientific">Candidatus Fervidibacter sacchari</name>
    <dbReference type="NCBI Taxonomy" id="1448929"/>
    <lineage>
        <taxon>Bacteria</taxon>
        <taxon>Candidatus Fervidibacterota</taxon>
        <taxon>Candidatus Fervidibacter</taxon>
    </lineage>
</organism>
<protein>
    <submittedName>
        <fullName evidence="1">Uncharacterized protein</fullName>
    </submittedName>
</protein>
<evidence type="ECO:0000313" key="2">
    <source>
        <dbReference type="Proteomes" id="UP001204798"/>
    </source>
</evidence>
<dbReference type="EMBL" id="JANUCP010000003">
    <property type="protein sequence ID" value="MCS3919336.1"/>
    <property type="molecule type" value="Genomic_DNA"/>
</dbReference>
<proteinExistence type="predicted"/>